<evidence type="ECO:0000256" key="1">
    <source>
        <dbReference type="SAM" id="Phobius"/>
    </source>
</evidence>
<dbReference type="AlphaFoldDB" id="A0A2C7ACS6"/>
<feature type="transmembrane region" description="Helical" evidence="1">
    <location>
        <begin position="62"/>
        <end position="86"/>
    </location>
</feature>
<dbReference type="Pfam" id="PF10082">
    <property type="entry name" value="BBP2_2"/>
    <property type="match status" value="1"/>
</dbReference>
<protein>
    <recommendedName>
        <fullName evidence="4">Outer membrane beta-barrel protein</fullName>
    </recommendedName>
</protein>
<reference evidence="2 3" key="1">
    <citation type="submission" date="2017-10" db="EMBL/GenBank/DDBJ databases">
        <authorList>
            <person name="Banno H."/>
            <person name="Chua N.-H."/>
        </authorList>
    </citation>
    <scope>NUCLEOTIDE SEQUENCE [LARGE SCALE GENOMIC DNA]</scope>
    <source>
        <strain evidence="2 3">YW11</strain>
    </source>
</reference>
<sequence>MIWADSVKKYFAVSMRERCHGRTEVGIAPMPSKNTLRNDMGDIAAVRPGTEKGAARARRLPAALSLLCLPGFLALAPAGAALLALAPAGAAAQTATIGPEATARGVTVMTRPRPDYDPAGVRLGGFRIDSALELGMGYDDNLQPGRENEKGDAFFTEALSVSANSFWTRHALGLTASQSTRQHIRESSLNWNDYAVGVNGRYDIGRASSVFGSYNYQRSHLDVDNFDVQESGFSRPVPYDQHIFEVGGVAAFNRLALKPSAEYRIIRYEDRTSGDQREINSGNDYNSLQGELEADYTVVEGRHLLALVRVQDIAYDRSEQRGRDSFTWEAQAGFQYDLTGLWQARLTAGYRERDYDDPTLKNLSGLAFEGQLIMVPSQLTTVTLAVQRTIEESIRASNVSYTRTLGRVTVDHELLRNVILTGELRAEHRDYPERGKVTDGIALVGAQYLINRNMAVLASYQHTERLEAPDGVREYGINQFQVRLRFSL</sequence>
<dbReference type="Proteomes" id="UP000223527">
    <property type="component" value="Unassembled WGS sequence"/>
</dbReference>
<evidence type="ECO:0008006" key="4">
    <source>
        <dbReference type="Google" id="ProtNLM"/>
    </source>
</evidence>
<keyword evidence="1" id="KW-0472">Membrane</keyword>
<evidence type="ECO:0000313" key="2">
    <source>
        <dbReference type="EMBL" id="PHK95473.1"/>
    </source>
</evidence>
<accession>A0A2C7ACS6</accession>
<name>A0A2C7ACS6_9PROT</name>
<dbReference type="SUPFAM" id="SSF56935">
    <property type="entry name" value="Porins"/>
    <property type="match status" value="1"/>
</dbReference>
<comment type="caution">
    <text evidence="2">The sequence shown here is derived from an EMBL/GenBank/DDBJ whole genome shotgun (WGS) entry which is preliminary data.</text>
</comment>
<proteinExistence type="predicted"/>
<keyword evidence="1" id="KW-0812">Transmembrane</keyword>
<dbReference type="EMBL" id="PDNU01000010">
    <property type="protein sequence ID" value="PHK95473.1"/>
    <property type="molecule type" value="Genomic_DNA"/>
</dbReference>
<organism evidence="2 3">
    <name type="scientific">Teichococcus rhizosphaerae</name>
    <dbReference type="NCBI Taxonomy" id="1335062"/>
    <lineage>
        <taxon>Bacteria</taxon>
        <taxon>Pseudomonadati</taxon>
        <taxon>Pseudomonadota</taxon>
        <taxon>Alphaproteobacteria</taxon>
        <taxon>Acetobacterales</taxon>
        <taxon>Roseomonadaceae</taxon>
        <taxon>Roseomonas</taxon>
    </lineage>
</organism>
<evidence type="ECO:0000313" key="3">
    <source>
        <dbReference type="Proteomes" id="UP000223527"/>
    </source>
</evidence>
<gene>
    <name evidence="2" type="ORF">CR162_08275</name>
</gene>
<dbReference type="InterPro" id="IPR018759">
    <property type="entry name" value="BBP2_2"/>
</dbReference>
<keyword evidence="1" id="KW-1133">Transmembrane helix</keyword>
<keyword evidence="3" id="KW-1185">Reference proteome</keyword>